<sequence>MLAAGTAIEGQLSLASFATIAPSFVPPLIKTFTSLHPKVTIRMAEGTQDELFKGLRGGDFDLALLYDVDMPEDFTVTPLTSFAPHVLLPGKHRLTRLKNVPLVALKDEPFVLLDIAPSRTYFTRILETAGIVPKVAFSSPSLEVVRGLVGQGLGYSILVTRPYGDHSYAGEELAVRPIADEVERGVIALAALRQMRKTRLVSAFEAHCVDFFRTVKA</sequence>
<keyword evidence="3" id="KW-0238">DNA-binding</keyword>
<keyword evidence="7" id="KW-1185">Reference proteome</keyword>
<dbReference type="EMBL" id="QKVK01000002">
    <property type="protein sequence ID" value="PZF78208.1"/>
    <property type="molecule type" value="Genomic_DNA"/>
</dbReference>
<evidence type="ECO:0000256" key="2">
    <source>
        <dbReference type="ARBA" id="ARBA00023015"/>
    </source>
</evidence>
<dbReference type="AlphaFoldDB" id="A0A2W2BDD6"/>
<dbReference type="GO" id="GO:0032993">
    <property type="term" value="C:protein-DNA complex"/>
    <property type="evidence" value="ECO:0007669"/>
    <property type="project" value="TreeGrafter"/>
</dbReference>
<evidence type="ECO:0000313" key="6">
    <source>
        <dbReference type="EMBL" id="PZF78208.1"/>
    </source>
</evidence>
<name>A0A2W2BDD6_9HYPH</name>
<organism evidence="6 7">
    <name type="scientific">Aestuariivirga litoralis</name>
    <dbReference type="NCBI Taxonomy" id="2650924"/>
    <lineage>
        <taxon>Bacteria</taxon>
        <taxon>Pseudomonadati</taxon>
        <taxon>Pseudomonadota</taxon>
        <taxon>Alphaproteobacteria</taxon>
        <taxon>Hyphomicrobiales</taxon>
        <taxon>Aestuariivirgaceae</taxon>
        <taxon>Aestuariivirga</taxon>
    </lineage>
</organism>
<dbReference type="GO" id="GO:0003677">
    <property type="term" value="F:DNA binding"/>
    <property type="evidence" value="ECO:0007669"/>
    <property type="project" value="UniProtKB-KW"/>
</dbReference>
<evidence type="ECO:0000313" key="7">
    <source>
        <dbReference type="Proteomes" id="UP000248795"/>
    </source>
</evidence>
<dbReference type="InterPro" id="IPR005119">
    <property type="entry name" value="LysR_subst-bd"/>
</dbReference>
<reference evidence="7" key="1">
    <citation type="submission" date="2018-06" db="EMBL/GenBank/DDBJ databases">
        <title>Aestuariibacter litoralis strain KCTC 52945T.</title>
        <authorList>
            <person name="Li X."/>
            <person name="Salam N."/>
            <person name="Li J.-L."/>
            <person name="Chen Y.-M."/>
            <person name="Yang Z.-W."/>
            <person name="Zhang L.-Y."/>
            <person name="Han M.-X."/>
            <person name="Xiao M."/>
            <person name="Li W.-J."/>
        </authorList>
    </citation>
    <scope>NUCLEOTIDE SEQUENCE [LARGE SCALE GENOMIC DNA]</scope>
    <source>
        <strain evidence="7">KCTC 52945</strain>
    </source>
</reference>
<comment type="similarity">
    <text evidence="1">Belongs to the LysR transcriptional regulatory family.</text>
</comment>
<evidence type="ECO:0000256" key="4">
    <source>
        <dbReference type="ARBA" id="ARBA00023163"/>
    </source>
</evidence>
<keyword evidence="4" id="KW-0804">Transcription</keyword>
<gene>
    <name evidence="6" type="ORF">DK847_04640</name>
</gene>
<comment type="caution">
    <text evidence="6">The sequence shown here is derived from an EMBL/GenBank/DDBJ whole genome shotgun (WGS) entry which is preliminary data.</text>
</comment>
<accession>A0A2W2BDD6</accession>
<dbReference type="SUPFAM" id="SSF53850">
    <property type="entry name" value="Periplasmic binding protein-like II"/>
    <property type="match status" value="1"/>
</dbReference>
<feature type="domain" description="LysR substrate-binding" evidence="5">
    <location>
        <begin position="9"/>
        <end position="211"/>
    </location>
</feature>
<proteinExistence type="inferred from homology"/>
<evidence type="ECO:0000256" key="1">
    <source>
        <dbReference type="ARBA" id="ARBA00009437"/>
    </source>
</evidence>
<dbReference type="Proteomes" id="UP000248795">
    <property type="component" value="Unassembled WGS sequence"/>
</dbReference>
<dbReference type="Gene3D" id="3.40.190.10">
    <property type="entry name" value="Periplasmic binding protein-like II"/>
    <property type="match status" value="2"/>
</dbReference>
<evidence type="ECO:0000259" key="5">
    <source>
        <dbReference type="Pfam" id="PF03466"/>
    </source>
</evidence>
<protein>
    <recommendedName>
        <fullName evidence="5">LysR substrate-binding domain-containing protein</fullName>
    </recommendedName>
</protein>
<dbReference type="PANTHER" id="PTHR30346:SF0">
    <property type="entry name" value="HCA OPERON TRANSCRIPTIONAL ACTIVATOR HCAR"/>
    <property type="match status" value="1"/>
</dbReference>
<keyword evidence="2" id="KW-0805">Transcription regulation</keyword>
<evidence type="ECO:0000256" key="3">
    <source>
        <dbReference type="ARBA" id="ARBA00023125"/>
    </source>
</evidence>
<dbReference type="PANTHER" id="PTHR30346">
    <property type="entry name" value="TRANSCRIPTIONAL DUAL REGULATOR HCAR-RELATED"/>
    <property type="match status" value="1"/>
</dbReference>
<dbReference type="Pfam" id="PF03466">
    <property type="entry name" value="LysR_substrate"/>
    <property type="match status" value="1"/>
</dbReference>
<dbReference type="GO" id="GO:0003700">
    <property type="term" value="F:DNA-binding transcription factor activity"/>
    <property type="evidence" value="ECO:0007669"/>
    <property type="project" value="TreeGrafter"/>
</dbReference>